<feature type="non-terminal residue" evidence="1">
    <location>
        <position position="1"/>
    </location>
</feature>
<protein>
    <submittedName>
        <fullName evidence="1">Uncharacterized protein</fullName>
    </submittedName>
</protein>
<reference evidence="1" key="1">
    <citation type="submission" date="2018-06" db="EMBL/GenBank/DDBJ databases">
        <authorList>
            <person name="Zhirakovskaya E."/>
        </authorList>
    </citation>
    <scope>NUCLEOTIDE SEQUENCE</scope>
</reference>
<evidence type="ECO:0000313" key="1">
    <source>
        <dbReference type="EMBL" id="VAX22776.1"/>
    </source>
</evidence>
<proteinExistence type="predicted"/>
<accession>A0A3B1BWR5</accession>
<dbReference type="EMBL" id="UOGD01000236">
    <property type="protein sequence ID" value="VAX22776.1"/>
    <property type="molecule type" value="Genomic_DNA"/>
</dbReference>
<gene>
    <name evidence="1" type="ORF">MNBD_IGNAVI01-2890</name>
</gene>
<dbReference type="AlphaFoldDB" id="A0A3B1BWR5"/>
<organism evidence="1">
    <name type="scientific">hydrothermal vent metagenome</name>
    <dbReference type="NCBI Taxonomy" id="652676"/>
    <lineage>
        <taxon>unclassified sequences</taxon>
        <taxon>metagenomes</taxon>
        <taxon>ecological metagenomes</taxon>
    </lineage>
</organism>
<name>A0A3B1BWR5_9ZZZZ</name>
<sequence>DILYPNAYATFHTDVWGTSDKNIFFVGGVEENFSSGNYFGLISHFDGSTFRFLDIPKIRVGFSQVRYKEEEPNILYLKATRFESTGDTNKIFRYDGNELKLIWSGKEGATVNEMNGEIYFAIGPKIFKYNNDTLNIWKDFSSTTYRGRIWGRNENDFFGVAKDGLAHYNGSDLQIIYSTELFINELLVTEKDVFMLCANRIIIHGKLKE</sequence>